<reference evidence="1 2" key="1">
    <citation type="submission" date="2016-10" db="EMBL/GenBank/DDBJ databases">
        <title>Complete Genome Sequence of Acetogen Clostridium formicoaceticum ATCC 27076.</title>
        <authorList>
            <person name="Bao T."/>
            <person name="Cheng C."/>
            <person name="Zhao J."/>
            <person name="Yang S.-T."/>
            <person name="Wang J."/>
            <person name="Wang M."/>
        </authorList>
    </citation>
    <scope>NUCLEOTIDE SEQUENCE [LARGE SCALE GENOMIC DNA]</scope>
    <source>
        <strain evidence="1 2">ATCC 27076</strain>
    </source>
</reference>
<gene>
    <name evidence="1" type="ORF">BJL90_19630</name>
</gene>
<dbReference type="EMBL" id="CP017603">
    <property type="protein sequence ID" value="AOY77877.1"/>
    <property type="molecule type" value="Genomic_DNA"/>
</dbReference>
<dbReference type="SUPFAM" id="SSF143422">
    <property type="entry name" value="Transposase IS200-like"/>
    <property type="match status" value="1"/>
</dbReference>
<evidence type="ECO:0000313" key="1">
    <source>
        <dbReference type="EMBL" id="AOY77877.1"/>
    </source>
</evidence>
<name>A0ABM6EXN1_9CLOT</name>
<dbReference type="RefSeq" id="WP_070972199.1">
    <property type="nucleotide sequence ID" value="NZ_CP017603.1"/>
</dbReference>
<dbReference type="InterPro" id="IPR036515">
    <property type="entry name" value="Transposase_17_sf"/>
</dbReference>
<proteinExistence type="predicted"/>
<dbReference type="PANTHER" id="PTHR34322">
    <property type="entry name" value="TRANSPOSASE, Y1_TNP DOMAIN-CONTAINING"/>
    <property type="match status" value="1"/>
</dbReference>
<sequence length="64" mass="7855">MEKIGVSYVWYYNWKYKTTGHLFQDRFRSEKIEKEDYLLTVIRYIHQNPLKAGTVKRIEIEQLS</sequence>
<dbReference type="Gene3D" id="3.30.70.1290">
    <property type="entry name" value="Transposase IS200-like"/>
    <property type="match status" value="1"/>
</dbReference>
<dbReference type="Proteomes" id="UP000177894">
    <property type="component" value="Chromosome"/>
</dbReference>
<evidence type="ECO:0008006" key="3">
    <source>
        <dbReference type="Google" id="ProtNLM"/>
    </source>
</evidence>
<organism evidence="1 2">
    <name type="scientific">Clostridium formicaceticum</name>
    <dbReference type="NCBI Taxonomy" id="1497"/>
    <lineage>
        <taxon>Bacteria</taxon>
        <taxon>Bacillati</taxon>
        <taxon>Bacillota</taxon>
        <taxon>Clostridia</taxon>
        <taxon>Eubacteriales</taxon>
        <taxon>Clostridiaceae</taxon>
        <taxon>Clostridium</taxon>
    </lineage>
</organism>
<evidence type="ECO:0000313" key="2">
    <source>
        <dbReference type="Proteomes" id="UP000177894"/>
    </source>
</evidence>
<dbReference type="PANTHER" id="PTHR34322:SF2">
    <property type="entry name" value="TRANSPOSASE IS200-LIKE DOMAIN-CONTAINING PROTEIN"/>
    <property type="match status" value="1"/>
</dbReference>
<keyword evidence="2" id="KW-1185">Reference proteome</keyword>
<protein>
    <recommendedName>
        <fullName evidence="3">Transposase</fullName>
    </recommendedName>
</protein>
<accession>A0ABM6EXN1</accession>